<sequence>MQVLIISPTSGGIGGIAQHVQGLSDFLQKNNYKVEILSSQNTFTIPVKGLKNPSFMISAFLKTKFKKGNDIIHAHNLPSALPMKNASGKKVLTLHGIYSEQVDMLHGKITGKLSNSYEKDALTWADAITVISKEAQNYYAKLGFKVYLVPNAIDITSLPKSEERLYEKQVIFAGRLSKEKGILDVLEMSSKLPQDIHLLILGSGPEEDKVLEATKLRSNIHFLGYTQRARTISLIRGSDMLIQPSLVEAISSTLLEAMACKTPIIATNVGGNKELLENNISGVIIEPNSPQQILDGIMDLFSNKEKSTKLKEEAFRHVQKYDWSHVGKLYLDIYESLLQ</sequence>
<evidence type="ECO:0000313" key="4">
    <source>
        <dbReference type="Proteomes" id="UP000196239"/>
    </source>
</evidence>
<dbReference type="InterPro" id="IPR028098">
    <property type="entry name" value="Glyco_trans_4-like_N"/>
</dbReference>
<proteinExistence type="predicted"/>
<gene>
    <name evidence="3" type="ORF">NDEV_0197</name>
</gene>
<dbReference type="EMBL" id="LN890280">
    <property type="protein sequence ID" value="CUR50962.1"/>
    <property type="molecule type" value="Genomic_DNA"/>
</dbReference>
<dbReference type="Gene3D" id="3.40.50.2000">
    <property type="entry name" value="Glycogen Phosphorylase B"/>
    <property type="match status" value="2"/>
</dbReference>
<dbReference type="Pfam" id="PF13439">
    <property type="entry name" value="Glyco_transf_4"/>
    <property type="match status" value="1"/>
</dbReference>
<dbReference type="AlphaFoldDB" id="A0A128A0U1"/>
<evidence type="ECO:0000259" key="1">
    <source>
        <dbReference type="Pfam" id="PF00534"/>
    </source>
</evidence>
<evidence type="ECO:0000259" key="2">
    <source>
        <dbReference type="Pfam" id="PF13439"/>
    </source>
</evidence>
<protein>
    <submittedName>
        <fullName evidence="3">Glycosyltransferase, group 1</fullName>
    </submittedName>
</protein>
<evidence type="ECO:0000313" key="3">
    <source>
        <dbReference type="EMBL" id="CUR50962.1"/>
    </source>
</evidence>
<dbReference type="InterPro" id="IPR001296">
    <property type="entry name" value="Glyco_trans_1"/>
</dbReference>
<dbReference type="PANTHER" id="PTHR12526">
    <property type="entry name" value="GLYCOSYLTRANSFERASE"/>
    <property type="match status" value="1"/>
</dbReference>
<dbReference type="CDD" id="cd03801">
    <property type="entry name" value="GT4_PimA-like"/>
    <property type="match status" value="1"/>
</dbReference>
<name>A0A128A0U1_9ARCH</name>
<dbReference type="PANTHER" id="PTHR12526:SF625">
    <property type="entry name" value="PHOSPHATIDYLINOSITOL GLYCAN-CLASS A"/>
    <property type="match status" value="1"/>
</dbReference>
<feature type="domain" description="Glycosyl transferase family 1" evidence="1">
    <location>
        <begin position="160"/>
        <end position="315"/>
    </location>
</feature>
<reference evidence="4" key="1">
    <citation type="submission" date="2015-10" db="EMBL/GenBank/DDBJ databases">
        <authorList>
            <person name="Lehtovirta-Morley L.E."/>
            <person name="Vieille C."/>
        </authorList>
    </citation>
    <scope>NUCLEOTIDE SEQUENCE [LARGE SCALE GENOMIC DNA]</scope>
</reference>
<organism evidence="3 4">
    <name type="scientific">Nitrosotalea devaniterrae</name>
    <dbReference type="NCBI Taxonomy" id="1078905"/>
    <lineage>
        <taxon>Archaea</taxon>
        <taxon>Nitrososphaerota</taxon>
        <taxon>Nitrososphaeria</taxon>
        <taxon>Nitrosotaleales</taxon>
        <taxon>Nitrosotaleaceae</taxon>
        <taxon>Nitrosotalea</taxon>
    </lineage>
</organism>
<dbReference type="SUPFAM" id="SSF53756">
    <property type="entry name" value="UDP-Glycosyltransferase/glycogen phosphorylase"/>
    <property type="match status" value="1"/>
</dbReference>
<keyword evidence="3" id="KW-0808">Transferase</keyword>
<dbReference type="Pfam" id="PF00534">
    <property type="entry name" value="Glycos_transf_1"/>
    <property type="match status" value="1"/>
</dbReference>
<dbReference type="GO" id="GO:0016757">
    <property type="term" value="F:glycosyltransferase activity"/>
    <property type="evidence" value="ECO:0007669"/>
    <property type="project" value="InterPro"/>
</dbReference>
<dbReference type="KEGG" id="ndv:NDEV_0197"/>
<dbReference type="Proteomes" id="UP000196239">
    <property type="component" value="Chromosome 1"/>
</dbReference>
<keyword evidence="4" id="KW-1185">Reference proteome</keyword>
<accession>A0A128A0U1</accession>
<feature type="domain" description="Glycosyltransferase subfamily 4-like N-terminal" evidence="2">
    <location>
        <begin position="13"/>
        <end position="155"/>
    </location>
</feature>